<evidence type="ECO:0000313" key="2">
    <source>
        <dbReference type="EMBL" id="VDM83232.1"/>
    </source>
</evidence>
<dbReference type="Gene3D" id="3.60.21.10">
    <property type="match status" value="1"/>
</dbReference>
<organism evidence="2 3">
    <name type="scientific">Strongylus vulgaris</name>
    <name type="common">Blood worm</name>
    <dbReference type="NCBI Taxonomy" id="40348"/>
    <lineage>
        <taxon>Eukaryota</taxon>
        <taxon>Metazoa</taxon>
        <taxon>Ecdysozoa</taxon>
        <taxon>Nematoda</taxon>
        <taxon>Chromadorea</taxon>
        <taxon>Rhabditida</taxon>
        <taxon>Rhabditina</taxon>
        <taxon>Rhabditomorpha</taxon>
        <taxon>Strongyloidea</taxon>
        <taxon>Strongylidae</taxon>
        <taxon>Strongylus</taxon>
    </lineage>
</organism>
<gene>
    <name evidence="2" type="ORF">SVUK_LOCUS18230</name>
</gene>
<sequence>MNVHPSTGSMDFMMNVSKRRFSIKLWKTFTDCFNCLPIAALIDEKIFCCHGGLSPDLQNMEQIRRVMRPTDVPDTVSPMPEFVD</sequence>
<proteinExistence type="predicted"/>
<dbReference type="InterPro" id="IPR006186">
    <property type="entry name" value="Ser/Thr-sp_prot-phosphatase"/>
</dbReference>
<dbReference type="PRINTS" id="PR00114">
    <property type="entry name" value="STPHPHTASE"/>
</dbReference>
<dbReference type="OrthoDB" id="1930084at2759"/>
<name>A0A3P7LVT7_STRVU</name>
<evidence type="ECO:0000259" key="1">
    <source>
        <dbReference type="Pfam" id="PF00149"/>
    </source>
</evidence>
<dbReference type="InterPro" id="IPR004843">
    <property type="entry name" value="Calcineurin-like_PHP"/>
</dbReference>
<dbReference type="PANTHER" id="PTHR11668">
    <property type="entry name" value="SERINE/THREONINE PROTEIN PHOSPHATASE"/>
    <property type="match status" value="1"/>
</dbReference>
<evidence type="ECO:0000313" key="3">
    <source>
        <dbReference type="Proteomes" id="UP000270094"/>
    </source>
</evidence>
<dbReference type="AlphaFoldDB" id="A0A3P7LVT7"/>
<dbReference type="InterPro" id="IPR029052">
    <property type="entry name" value="Metallo-depent_PP-like"/>
</dbReference>
<dbReference type="SUPFAM" id="SSF56300">
    <property type="entry name" value="Metallo-dependent phosphatases"/>
    <property type="match status" value="1"/>
</dbReference>
<protein>
    <recommendedName>
        <fullName evidence="1">Calcineurin-like phosphoesterase domain-containing protein</fullName>
    </recommendedName>
</protein>
<dbReference type="PANTHER" id="PTHR11668:SF510">
    <property type="entry name" value="SERINE_THREONINE-PROTEIN PHOSPHATASE"/>
    <property type="match status" value="1"/>
</dbReference>
<dbReference type="InterPro" id="IPR050341">
    <property type="entry name" value="PP1_catalytic_subunit"/>
</dbReference>
<dbReference type="EMBL" id="UYYB01121863">
    <property type="protein sequence ID" value="VDM83232.1"/>
    <property type="molecule type" value="Genomic_DNA"/>
</dbReference>
<keyword evidence="3" id="KW-1185">Reference proteome</keyword>
<dbReference type="GO" id="GO:0005737">
    <property type="term" value="C:cytoplasm"/>
    <property type="evidence" value="ECO:0007669"/>
    <property type="project" value="TreeGrafter"/>
</dbReference>
<dbReference type="Proteomes" id="UP000270094">
    <property type="component" value="Unassembled WGS sequence"/>
</dbReference>
<reference evidence="2 3" key="1">
    <citation type="submission" date="2018-11" db="EMBL/GenBank/DDBJ databases">
        <authorList>
            <consortium name="Pathogen Informatics"/>
        </authorList>
    </citation>
    <scope>NUCLEOTIDE SEQUENCE [LARGE SCALE GENOMIC DNA]</scope>
</reference>
<feature type="domain" description="Calcineurin-like phosphoesterase" evidence="1">
    <location>
        <begin position="3"/>
        <end position="74"/>
    </location>
</feature>
<dbReference type="Pfam" id="PF00149">
    <property type="entry name" value="Metallophos"/>
    <property type="match status" value="1"/>
</dbReference>
<dbReference type="GO" id="GO:0005634">
    <property type="term" value="C:nucleus"/>
    <property type="evidence" value="ECO:0007669"/>
    <property type="project" value="TreeGrafter"/>
</dbReference>
<dbReference type="GO" id="GO:0004722">
    <property type="term" value="F:protein serine/threonine phosphatase activity"/>
    <property type="evidence" value="ECO:0007669"/>
    <property type="project" value="TreeGrafter"/>
</dbReference>
<accession>A0A3P7LVT7</accession>